<evidence type="ECO:0000256" key="1">
    <source>
        <dbReference type="SAM" id="MobiDB-lite"/>
    </source>
</evidence>
<accession>A0A2H3SNK6</accession>
<dbReference type="VEuPathDB" id="FungiDB:FOIG_09263"/>
<dbReference type="VEuPathDB" id="FungiDB:FOC1_g10010874"/>
<name>A0A2H3SNK6_FUSOX</name>
<dbReference type="AlphaFoldDB" id="A0A2H3SNK6"/>
<feature type="compositionally biased region" description="Basic and acidic residues" evidence="1">
    <location>
        <begin position="56"/>
        <end position="66"/>
    </location>
</feature>
<protein>
    <submittedName>
        <fullName evidence="2">Uncharacterized protein</fullName>
    </submittedName>
</protein>
<dbReference type="VEuPathDB" id="FungiDB:FOZG_10778"/>
<dbReference type="EMBL" id="FMJY01000001">
    <property type="protein sequence ID" value="SCO78037.1"/>
    <property type="molecule type" value="Genomic_DNA"/>
</dbReference>
<dbReference type="OrthoDB" id="3546279at2759"/>
<evidence type="ECO:0000313" key="3">
    <source>
        <dbReference type="Proteomes" id="UP000219369"/>
    </source>
</evidence>
<sequence>MVALNRKPEYAGGIPFSPPSLTFITAQDSHCFLFLDSILEFGICIHKSSRRYAMEDTELPRKRAPDHQAQAPPTQPMDIQNQIVDCVCLASGMLRIHGFAHLQARPLEPYTPPLNWLRISNSSRDLFLRALDLVQNKPNLSPTS</sequence>
<proteinExistence type="predicted"/>
<evidence type="ECO:0000313" key="2">
    <source>
        <dbReference type="EMBL" id="SCO78037.1"/>
    </source>
</evidence>
<dbReference type="VEuPathDB" id="FungiDB:FOXG_18973"/>
<reference evidence="3" key="1">
    <citation type="submission" date="2016-09" db="EMBL/GenBank/DDBJ databases">
        <authorList>
            <person name="Guldener U."/>
        </authorList>
    </citation>
    <scope>NUCLEOTIDE SEQUENCE [LARGE SCALE GENOMIC DNA]</scope>
    <source>
        <strain evidence="3">V64-1</strain>
    </source>
</reference>
<dbReference type="VEuPathDB" id="FungiDB:FOMG_06387"/>
<dbReference type="VEuPathDB" id="FungiDB:FOC4_g10013437"/>
<feature type="region of interest" description="Disordered" evidence="1">
    <location>
        <begin position="56"/>
        <end position="75"/>
    </location>
</feature>
<dbReference type="Proteomes" id="UP000219369">
    <property type="component" value="Unassembled WGS sequence"/>
</dbReference>
<organism evidence="2 3">
    <name type="scientific">Fusarium oxysporum</name>
    <name type="common">Fusarium vascular wilt</name>
    <dbReference type="NCBI Taxonomy" id="5507"/>
    <lineage>
        <taxon>Eukaryota</taxon>
        <taxon>Fungi</taxon>
        <taxon>Dikarya</taxon>
        <taxon>Ascomycota</taxon>
        <taxon>Pezizomycotina</taxon>
        <taxon>Sordariomycetes</taxon>
        <taxon>Hypocreomycetidae</taxon>
        <taxon>Hypocreales</taxon>
        <taxon>Nectriaceae</taxon>
        <taxon>Fusarium</taxon>
        <taxon>Fusarium oxysporum species complex</taxon>
    </lineage>
</organism>
<gene>
    <name evidence="2" type="ORF">FRV6_02250</name>
</gene>